<dbReference type="Gene3D" id="3.40.50.720">
    <property type="entry name" value="NAD(P)-binding Rossmann-like Domain"/>
    <property type="match status" value="1"/>
</dbReference>
<keyword evidence="2" id="KW-0560">Oxidoreductase</keyword>
<accession>A0ABU9Y3A0</accession>
<evidence type="ECO:0000256" key="3">
    <source>
        <dbReference type="RuleBase" id="RU000363"/>
    </source>
</evidence>
<dbReference type="InterPro" id="IPR020904">
    <property type="entry name" value="Sc_DH/Rdtase_CS"/>
</dbReference>
<organism evidence="4 5">
    <name type="scientific">Sphingomonas oligophenolica</name>
    <dbReference type="NCBI Taxonomy" id="301154"/>
    <lineage>
        <taxon>Bacteria</taxon>
        <taxon>Pseudomonadati</taxon>
        <taxon>Pseudomonadota</taxon>
        <taxon>Alphaproteobacteria</taxon>
        <taxon>Sphingomonadales</taxon>
        <taxon>Sphingomonadaceae</taxon>
        <taxon>Sphingomonas</taxon>
    </lineage>
</organism>
<dbReference type="PANTHER" id="PTHR44169">
    <property type="entry name" value="NADPH-DEPENDENT 1-ACYLDIHYDROXYACETONE PHOSPHATE REDUCTASE"/>
    <property type="match status" value="1"/>
</dbReference>
<sequence>MHMTGNTIFITGGGSGIGQGLAEAFHRLGNTVIISGRRIDRLRATIDANPGMVAVELDITDPASIKRVAAQLIEDHPALNVLINNAGIMLIDDAAGAVDEQLLVSTLTTNLAGPIRMSAALVDHLKTQPNPVIVNVTSILGFVPLVPTAIYSATKAALHSYTLSQRYALRADGVQLIELAPPWVRTELLNSTEEERAMPLDAFIDGAMAEFAGGADEILVGQAAFMRANPGPDEHAWVTEFNDQMTSGPALG</sequence>
<dbReference type="SUPFAM" id="SSF51735">
    <property type="entry name" value="NAD(P)-binding Rossmann-fold domains"/>
    <property type="match status" value="1"/>
</dbReference>
<comment type="caution">
    <text evidence="4">The sequence shown here is derived from an EMBL/GenBank/DDBJ whole genome shotgun (WGS) entry which is preliminary data.</text>
</comment>
<dbReference type="PROSITE" id="PS00061">
    <property type="entry name" value="ADH_SHORT"/>
    <property type="match status" value="1"/>
</dbReference>
<dbReference type="InterPro" id="IPR036291">
    <property type="entry name" value="NAD(P)-bd_dom_sf"/>
</dbReference>
<keyword evidence="5" id="KW-1185">Reference proteome</keyword>
<dbReference type="PRINTS" id="PR00081">
    <property type="entry name" value="GDHRDH"/>
</dbReference>
<comment type="similarity">
    <text evidence="1 3">Belongs to the short-chain dehydrogenases/reductases (SDR) family.</text>
</comment>
<dbReference type="PRINTS" id="PR00080">
    <property type="entry name" value="SDRFAMILY"/>
</dbReference>
<gene>
    <name evidence="4" type="ORF">ABC974_11515</name>
</gene>
<dbReference type="Proteomes" id="UP001419910">
    <property type="component" value="Unassembled WGS sequence"/>
</dbReference>
<reference evidence="4 5" key="1">
    <citation type="submission" date="2024-05" db="EMBL/GenBank/DDBJ databases">
        <authorList>
            <person name="Liu Q."/>
            <person name="Xin Y.-H."/>
        </authorList>
    </citation>
    <scope>NUCLEOTIDE SEQUENCE [LARGE SCALE GENOMIC DNA]</scope>
    <source>
        <strain evidence="4 5">CGMCC 1.10181</strain>
    </source>
</reference>
<name>A0ABU9Y3A0_9SPHN</name>
<dbReference type="InterPro" id="IPR002347">
    <property type="entry name" value="SDR_fam"/>
</dbReference>
<evidence type="ECO:0000313" key="4">
    <source>
        <dbReference type="EMBL" id="MEN2790256.1"/>
    </source>
</evidence>
<dbReference type="Pfam" id="PF00106">
    <property type="entry name" value="adh_short"/>
    <property type="match status" value="1"/>
</dbReference>
<evidence type="ECO:0000313" key="5">
    <source>
        <dbReference type="Proteomes" id="UP001419910"/>
    </source>
</evidence>
<protein>
    <submittedName>
        <fullName evidence="4">SDR family NAD(P)-dependent oxidoreductase</fullName>
    </submittedName>
</protein>
<evidence type="ECO:0000256" key="1">
    <source>
        <dbReference type="ARBA" id="ARBA00006484"/>
    </source>
</evidence>
<dbReference type="RefSeq" id="WP_343889068.1">
    <property type="nucleotide sequence ID" value="NZ_BAAAEH010000016.1"/>
</dbReference>
<proteinExistence type="inferred from homology"/>
<evidence type="ECO:0000256" key="2">
    <source>
        <dbReference type="ARBA" id="ARBA00023002"/>
    </source>
</evidence>
<dbReference type="EMBL" id="JBDIME010000008">
    <property type="protein sequence ID" value="MEN2790256.1"/>
    <property type="molecule type" value="Genomic_DNA"/>
</dbReference>
<dbReference type="PANTHER" id="PTHR44169:SF6">
    <property type="entry name" value="NADPH-DEPENDENT 1-ACYLDIHYDROXYACETONE PHOSPHATE REDUCTASE"/>
    <property type="match status" value="1"/>
</dbReference>